<keyword evidence="2" id="KW-1185">Reference proteome</keyword>
<sequence length="333" mass="35948">MDSGENIQFFGGSVYNCISSNLTAVGIHHSPESTGLEMSFNGTSFDYNDQDLFQIHSTFRFDKCHFENNNNQPKITVQNTSQRPASILQIRDSNIVGGPGGSPLNADREDSLGRPCFIDVLGANTSVLVTDCTAGKWMLGAQKTQVVRNTSGHQMRALRVTTVSDVGPATTQGWPINHSFALNQLYVAPNGSFSGWTQTVGSGVVFSSDTSVKAPHDTGSRVMTRPAVAGATSMSFYQDIPVRPGQSVIIKSWLQTTGVVSIGGSAGIRAVFLDSSKSVAIYDQVQPRLVTADGSLTECATVLYAPKRRGICQGSDVCSEHPRRYRRCCILKR</sequence>
<evidence type="ECO:0000313" key="1">
    <source>
        <dbReference type="EMBL" id="WAW44415.1"/>
    </source>
</evidence>
<dbReference type="EMBL" id="OP970826">
    <property type="protein sequence ID" value="WAW44415.1"/>
    <property type="molecule type" value="Genomic_DNA"/>
</dbReference>
<protein>
    <submittedName>
        <fullName evidence="1">Uncharacterized protein</fullName>
    </submittedName>
</protein>
<evidence type="ECO:0000313" key="2">
    <source>
        <dbReference type="Proteomes" id="UP001164612"/>
    </source>
</evidence>
<proteinExistence type="predicted"/>
<dbReference type="Gene3D" id="2.60.120.260">
    <property type="entry name" value="Galactose-binding domain-like"/>
    <property type="match status" value="1"/>
</dbReference>
<reference evidence="1 2" key="1">
    <citation type="submission" date="2022-12" db="EMBL/GenBank/DDBJ databases">
        <authorList>
            <person name="Li J.H."/>
            <person name="Qin J.H."/>
        </authorList>
    </citation>
    <scope>NUCLEOTIDE SEQUENCE [LARGE SCALE GENOMIC DNA]</scope>
</reference>
<dbReference type="Proteomes" id="UP001164612">
    <property type="component" value="Segment"/>
</dbReference>
<organism evidence="1 2">
    <name type="scientific">Klebsiella phage Kp_GWPA139</name>
    <dbReference type="NCBI Taxonomy" id="3016015"/>
    <lineage>
        <taxon>Viruses</taxon>
        <taxon>Duplodnaviria</taxon>
        <taxon>Heunggongvirae</taxon>
        <taxon>Uroviricota</taxon>
        <taxon>Caudoviricetes</taxon>
        <taxon>Autographivirales</taxon>
        <taxon>Autotranscriptaviridae</taxon>
        <taxon>Studiervirinae</taxon>
        <taxon>Przondovirus</taxon>
        <taxon>Przondovirus GWPA139</taxon>
    </lineage>
</organism>
<name>A0A9E9M7N9_9CAUD</name>
<accession>A0A9E9M7N9</accession>